<gene>
    <name evidence="2" type="ORF">PAHAL_7G158200</name>
</gene>
<name>A0A2T8ICE9_9POAL</name>
<feature type="region of interest" description="Disordered" evidence="1">
    <location>
        <begin position="153"/>
        <end position="181"/>
    </location>
</feature>
<dbReference type="Gramene" id="PVH35345">
    <property type="protein sequence ID" value="PVH35345"/>
    <property type="gene ID" value="PAHAL_7G158200"/>
</dbReference>
<organism evidence="2">
    <name type="scientific">Panicum hallii</name>
    <dbReference type="NCBI Taxonomy" id="206008"/>
    <lineage>
        <taxon>Eukaryota</taxon>
        <taxon>Viridiplantae</taxon>
        <taxon>Streptophyta</taxon>
        <taxon>Embryophyta</taxon>
        <taxon>Tracheophyta</taxon>
        <taxon>Spermatophyta</taxon>
        <taxon>Magnoliopsida</taxon>
        <taxon>Liliopsida</taxon>
        <taxon>Poales</taxon>
        <taxon>Poaceae</taxon>
        <taxon>PACMAD clade</taxon>
        <taxon>Panicoideae</taxon>
        <taxon>Panicodae</taxon>
        <taxon>Paniceae</taxon>
        <taxon>Panicinae</taxon>
        <taxon>Panicum</taxon>
        <taxon>Panicum sect. Panicum</taxon>
    </lineage>
</organism>
<proteinExistence type="predicted"/>
<evidence type="ECO:0000256" key="1">
    <source>
        <dbReference type="SAM" id="MobiDB-lite"/>
    </source>
</evidence>
<feature type="compositionally biased region" description="Low complexity" evidence="1">
    <location>
        <begin position="159"/>
        <end position="170"/>
    </location>
</feature>
<dbReference type="Proteomes" id="UP000243499">
    <property type="component" value="Chromosome 7"/>
</dbReference>
<feature type="region of interest" description="Disordered" evidence="1">
    <location>
        <begin position="55"/>
        <end position="75"/>
    </location>
</feature>
<reference evidence="2" key="1">
    <citation type="submission" date="2018-04" db="EMBL/GenBank/DDBJ databases">
        <title>WGS assembly of Panicum hallii.</title>
        <authorList>
            <person name="Lovell J."/>
            <person name="Jenkins J."/>
            <person name="Lowry D."/>
            <person name="Mamidi S."/>
            <person name="Sreedasyam A."/>
            <person name="Weng X."/>
            <person name="Barry K."/>
            <person name="Bonette J."/>
            <person name="Campitelli B."/>
            <person name="Daum C."/>
            <person name="Gordon S."/>
            <person name="Gould B."/>
            <person name="Lipzen A."/>
            <person name="Macqueen A."/>
            <person name="Palacio-Mejia J."/>
            <person name="Plott C."/>
            <person name="Shakirov E."/>
            <person name="Shu S."/>
            <person name="Yoshinaga Y."/>
            <person name="Zane M."/>
            <person name="Rokhsar D."/>
            <person name="Grimwood J."/>
            <person name="Schmutz J."/>
            <person name="Juenger T."/>
        </authorList>
    </citation>
    <scope>NUCLEOTIDE SEQUENCE [LARGE SCALE GENOMIC DNA]</scope>
    <source>
        <strain evidence="2">FIL2</strain>
    </source>
</reference>
<protein>
    <submittedName>
        <fullName evidence="2">Uncharacterized protein</fullName>
    </submittedName>
</protein>
<dbReference type="EMBL" id="CM008052">
    <property type="protein sequence ID" value="PVH35345.1"/>
    <property type="molecule type" value="Genomic_DNA"/>
</dbReference>
<sequence>MEDAARPFLSVPGLCATCSVSHAAWRLTSYPLPLSFFLPSRTRVFHLHRAHAPPPPFPPSASLRPRRGLERKDRGGAGPFLSGAGRFAPSAGSLALHPLLGCPAGLLVALHPLVACDAPGILAQALVVTVSPRPPRPRCTGAVSVGAAAAILPRPPAPRAGGRAPSWRPPSSRRQRQDRPVPRLRDRFEQGGLLGEATLNLAERRRGRGQREYRSTRGCDDTWSYLYYPRLVLHLGVKSTFLQDLVDLLL</sequence>
<accession>A0A2T8ICE9</accession>
<dbReference type="AlphaFoldDB" id="A0A2T8ICE9"/>
<evidence type="ECO:0000313" key="2">
    <source>
        <dbReference type="EMBL" id="PVH35345.1"/>
    </source>
</evidence>